<name>A0ABU2F8F9_9EURY</name>
<comment type="caution">
    <text evidence="1">The sequence shown here is derived from an EMBL/GenBank/DDBJ whole genome shotgun (WGS) entry which is preliminary data.</text>
</comment>
<accession>A0ABU2F8F9</accession>
<dbReference type="Proteomes" id="UP001259659">
    <property type="component" value="Unassembled WGS sequence"/>
</dbReference>
<evidence type="ECO:0000313" key="2">
    <source>
        <dbReference type="Proteomes" id="UP001259659"/>
    </source>
</evidence>
<protein>
    <submittedName>
        <fullName evidence="1">MarR family transcriptional regulator</fullName>
    </submittedName>
</protein>
<proteinExistence type="predicted"/>
<dbReference type="EMBL" id="JAMQON010000001">
    <property type="protein sequence ID" value="MDS0258552.1"/>
    <property type="molecule type" value="Genomic_DNA"/>
</dbReference>
<evidence type="ECO:0000313" key="1">
    <source>
        <dbReference type="EMBL" id="MDS0258552.1"/>
    </source>
</evidence>
<gene>
    <name evidence="1" type="ORF">NDI56_03890</name>
</gene>
<dbReference type="RefSeq" id="WP_310918116.1">
    <property type="nucleotide sequence ID" value="NZ_JAMQON010000001.1"/>
</dbReference>
<reference evidence="1 2" key="1">
    <citation type="submission" date="2022-06" db="EMBL/GenBank/DDBJ databases">
        <title>Haloarcula sp. a new haloarchaeum isolate from saline soil.</title>
        <authorList>
            <person name="Strakova D."/>
            <person name="Galisteo C."/>
            <person name="Sanchez-Porro C."/>
            <person name="Ventosa A."/>
        </authorList>
    </citation>
    <scope>NUCLEOTIDE SEQUENCE [LARGE SCALE GENOMIC DNA]</scope>
    <source>
        <strain evidence="1 2">S1CR25-12</strain>
    </source>
</reference>
<sequence length="81" mass="9345">MVNEDFEPSDRQEQLLDVLKDGRSDGEPWGYATVKRFSEDSGLRKQYVSREMDGLLGAGWVEKPYRGLYRFVADPREASDE</sequence>
<organism evidence="1 2">
    <name type="scientific">Haloarcula saliterrae</name>
    <dbReference type="NCBI Taxonomy" id="2950534"/>
    <lineage>
        <taxon>Archaea</taxon>
        <taxon>Methanobacteriati</taxon>
        <taxon>Methanobacteriota</taxon>
        <taxon>Stenosarchaea group</taxon>
        <taxon>Halobacteria</taxon>
        <taxon>Halobacteriales</taxon>
        <taxon>Haloarculaceae</taxon>
        <taxon>Haloarcula</taxon>
    </lineage>
</organism>
<keyword evidence="2" id="KW-1185">Reference proteome</keyword>